<dbReference type="GO" id="GO:0005576">
    <property type="term" value="C:extracellular region"/>
    <property type="evidence" value="ECO:0007669"/>
    <property type="project" value="UniProtKB-SubCell"/>
</dbReference>
<keyword evidence="3" id="KW-0964">Secreted</keyword>
<dbReference type="EMBL" id="JAKELL010000031">
    <property type="protein sequence ID" value="KAH8990254.1"/>
    <property type="molecule type" value="Genomic_DNA"/>
</dbReference>
<feature type="domain" description="Crinkler effector protein N-terminal" evidence="4">
    <location>
        <begin position="5"/>
        <end position="105"/>
    </location>
</feature>
<name>A0AAD4LFS3_9AGAM</name>
<sequence>MSASITLNCLVYGHHHNNIFSVQIPGNGNVITLRKAIRDENKNTFHDVDADTLQLWNVYIPIDELSEEKINDLGLESKTPLRPENRLLGVFSGIFEDDHLHIVVRPEGFIQTNEPPRLQLNCLVRGGDRRNVFSVEIPSTENVSTLREAIKDENNITFRDVDAYTLTLWRVSIPNDSNFELKLSELDLVDEEQLFPLQVLSNVFTDPPLPEHVHIVVKPPPPHSLSQQPQASTSDAIGLWTKGMTSIAKLEASTFSDKLKSQRR</sequence>
<dbReference type="InterPro" id="IPR045379">
    <property type="entry name" value="Crinkler_N"/>
</dbReference>
<protein>
    <recommendedName>
        <fullName evidence="4">Crinkler effector protein N-terminal domain-containing protein</fullName>
    </recommendedName>
</protein>
<gene>
    <name evidence="5" type="ORF">EDB92DRAFT_778999</name>
</gene>
<dbReference type="AlphaFoldDB" id="A0AAD4LFS3"/>
<accession>A0AAD4LFS3</accession>
<evidence type="ECO:0000313" key="5">
    <source>
        <dbReference type="EMBL" id="KAH8990254.1"/>
    </source>
</evidence>
<feature type="domain" description="Crinkler effector protein N-terminal" evidence="4">
    <location>
        <begin position="118"/>
        <end position="218"/>
    </location>
</feature>
<evidence type="ECO:0000313" key="6">
    <source>
        <dbReference type="Proteomes" id="UP001201163"/>
    </source>
</evidence>
<reference evidence="5" key="1">
    <citation type="submission" date="2022-01" db="EMBL/GenBank/DDBJ databases">
        <title>Comparative genomics reveals a dynamic genome evolution in the ectomycorrhizal milk-cap (Lactarius) mushrooms.</title>
        <authorList>
            <consortium name="DOE Joint Genome Institute"/>
            <person name="Lebreton A."/>
            <person name="Tang N."/>
            <person name="Kuo A."/>
            <person name="LaButti K."/>
            <person name="Drula E."/>
            <person name="Barry K."/>
            <person name="Clum A."/>
            <person name="Lipzen A."/>
            <person name="Mousain D."/>
            <person name="Ng V."/>
            <person name="Wang R."/>
            <person name="Wang X."/>
            <person name="Dai Y."/>
            <person name="Henrissat B."/>
            <person name="Grigoriev I.V."/>
            <person name="Guerin-Laguette A."/>
            <person name="Yu F."/>
            <person name="Martin F.M."/>
        </authorList>
    </citation>
    <scope>NUCLEOTIDE SEQUENCE</scope>
    <source>
        <strain evidence="5">QP</strain>
    </source>
</reference>
<dbReference type="Proteomes" id="UP001201163">
    <property type="component" value="Unassembled WGS sequence"/>
</dbReference>
<evidence type="ECO:0000256" key="3">
    <source>
        <dbReference type="ARBA" id="ARBA00022525"/>
    </source>
</evidence>
<evidence type="ECO:0000256" key="1">
    <source>
        <dbReference type="ARBA" id="ARBA00004340"/>
    </source>
</evidence>
<comment type="subcellular location">
    <subcellularLocation>
        <location evidence="1">Host cell</location>
    </subcellularLocation>
    <subcellularLocation>
        <location evidence="2">Secreted</location>
    </subcellularLocation>
</comment>
<dbReference type="Pfam" id="PF20147">
    <property type="entry name" value="Crinkler"/>
    <property type="match status" value="2"/>
</dbReference>
<organism evidence="5 6">
    <name type="scientific">Lactarius akahatsu</name>
    <dbReference type="NCBI Taxonomy" id="416441"/>
    <lineage>
        <taxon>Eukaryota</taxon>
        <taxon>Fungi</taxon>
        <taxon>Dikarya</taxon>
        <taxon>Basidiomycota</taxon>
        <taxon>Agaricomycotina</taxon>
        <taxon>Agaricomycetes</taxon>
        <taxon>Russulales</taxon>
        <taxon>Russulaceae</taxon>
        <taxon>Lactarius</taxon>
    </lineage>
</organism>
<comment type="caution">
    <text evidence="5">The sequence shown here is derived from an EMBL/GenBank/DDBJ whole genome shotgun (WGS) entry which is preliminary data.</text>
</comment>
<dbReference type="GO" id="GO:0043657">
    <property type="term" value="C:host cell"/>
    <property type="evidence" value="ECO:0007669"/>
    <property type="project" value="UniProtKB-SubCell"/>
</dbReference>
<evidence type="ECO:0000259" key="4">
    <source>
        <dbReference type="Pfam" id="PF20147"/>
    </source>
</evidence>
<keyword evidence="6" id="KW-1185">Reference proteome</keyword>
<evidence type="ECO:0000256" key="2">
    <source>
        <dbReference type="ARBA" id="ARBA00004613"/>
    </source>
</evidence>
<proteinExistence type="predicted"/>